<sequence length="415" mass="44278">MQYSSLLAIVLAALAAAGNTTISRRSLLSLPFTKTINNTGIPNIVKYEQARLKAFKDGTYGIPTDSTGSTPSVSIPATDAGIVYSAPVGIGTPPTYYNLIVDTGSSNTWAGANPDSPYVVTSSTVDTGYYLLIAYGTGFLLSYEYNDTVTLGSIALLNQGVGAKILSSDFEGQDGILGIGPLDLTLGKIPACQECTVPTVVDTAFDQGFISARSVAISFEPTDTAPVTNGEVTFGGVDPTKYYPDIVYTPVTDTPPSSQYWGINQSIAYNGQTILSTTAGVVDSGNTLLWLATDAYTAYQNLTGATEVFNEDTEVYWLTVTEDQYNNLADLVFTIGGKDFALTPNAQIWPRNLNWAINGSDDVIYLIAQNTEAESGSGLDFVNGQSFLERFYSVFDTTNNQVGFAETPLTRAIIN</sequence>
<evidence type="ECO:0000313" key="1">
    <source>
        <dbReference type="EMBL" id="KAJ3555660.1"/>
    </source>
</evidence>
<protein>
    <submittedName>
        <fullName evidence="1">Uncharacterized protein</fullName>
    </submittedName>
</protein>
<dbReference type="EMBL" id="JANHOG010000311">
    <property type="protein sequence ID" value="KAJ3555660.1"/>
    <property type="molecule type" value="Genomic_DNA"/>
</dbReference>
<name>A0ACC1T8S8_9APHY</name>
<evidence type="ECO:0000313" key="2">
    <source>
        <dbReference type="Proteomes" id="UP001148662"/>
    </source>
</evidence>
<accession>A0ACC1T8S8</accession>
<organism evidence="1 2">
    <name type="scientific">Phlebia brevispora</name>
    <dbReference type="NCBI Taxonomy" id="194682"/>
    <lineage>
        <taxon>Eukaryota</taxon>
        <taxon>Fungi</taxon>
        <taxon>Dikarya</taxon>
        <taxon>Basidiomycota</taxon>
        <taxon>Agaricomycotina</taxon>
        <taxon>Agaricomycetes</taxon>
        <taxon>Polyporales</taxon>
        <taxon>Meruliaceae</taxon>
        <taxon>Phlebia</taxon>
    </lineage>
</organism>
<comment type="caution">
    <text evidence="1">The sequence shown here is derived from an EMBL/GenBank/DDBJ whole genome shotgun (WGS) entry which is preliminary data.</text>
</comment>
<dbReference type="Proteomes" id="UP001148662">
    <property type="component" value="Unassembled WGS sequence"/>
</dbReference>
<reference evidence="1" key="1">
    <citation type="submission" date="2022-07" db="EMBL/GenBank/DDBJ databases">
        <title>Genome Sequence of Phlebia brevispora.</title>
        <authorList>
            <person name="Buettner E."/>
        </authorList>
    </citation>
    <scope>NUCLEOTIDE SEQUENCE</scope>
    <source>
        <strain evidence="1">MPL23</strain>
    </source>
</reference>
<proteinExistence type="predicted"/>
<keyword evidence="2" id="KW-1185">Reference proteome</keyword>
<gene>
    <name evidence="1" type="ORF">NM688_g2458</name>
</gene>